<organism evidence="2 3">
    <name type="scientific">Septoria linicola</name>
    <dbReference type="NCBI Taxonomy" id="215465"/>
    <lineage>
        <taxon>Eukaryota</taxon>
        <taxon>Fungi</taxon>
        <taxon>Dikarya</taxon>
        <taxon>Ascomycota</taxon>
        <taxon>Pezizomycotina</taxon>
        <taxon>Dothideomycetes</taxon>
        <taxon>Dothideomycetidae</taxon>
        <taxon>Mycosphaerellales</taxon>
        <taxon>Mycosphaerellaceae</taxon>
        <taxon>Septoria</taxon>
    </lineage>
</organism>
<feature type="compositionally biased region" description="Polar residues" evidence="1">
    <location>
        <begin position="72"/>
        <end position="87"/>
    </location>
</feature>
<evidence type="ECO:0000256" key="1">
    <source>
        <dbReference type="SAM" id="MobiDB-lite"/>
    </source>
</evidence>
<sequence>MSISDNNMNGESHSVRVPELSGPIHQSRHTSAITGSERDLTISEAETFPTWSAGRSTTSTRTDEQELHGSASRDSATSNEGGLNTRSVAYADDTNTEPAGLSAYDHGKDLSTTATPSSSRSRSRSRGAYDTHRASQDGGTPWADDKEAKQKKFLGKLLEHKLAPSFLK</sequence>
<feature type="region of interest" description="Disordered" evidence="1">
    <location>
        <begin position="1"/>
        <end position="147"/>
    </location>
</feature>
<gene>
    <name evidence="2" type="ORF">Slin15195_G044670</name>
</gene>
<evidence type="ECO:0000313" key="3">
    <source>
        <dbReference type="Proteomes" id="UP001056384"/>
    </source>
</evidence>
<dbReference type="Proteomes" id="UP001056384">
    <property type="component" value="Chromosome 3"/>
</dbReference>
<protein>
    <submittedName>
        <fullName evidence="2">Uncharacterized protein</fullName>
    </submittedName>
</protein>
<feature type="compositionally biased region" description="Polar residues" evidence="1">
    <location>
        <begin position="49"/>
        <end position="60"/>
    </location>
</feature>
<evidence type="ECO:0000313" key="2">
    <source>
        <dbReference type="EMBL" id="USW51148.1"/>
    </source>
</evidence>
<proteinExistence type="predicted"/>
<dbReference type="OrthoDB" id="3643854at2759"/>
<accession>A0A9Q9AS53</accession>
<reference evidence="2" key="1">
    <citation type="submission" date="2022-06" db="EMBL/GenBank/DDBJ databases">
        <title>Complete genome sequences of two strains of the flax pathogen Septoria linicola.</title>
        <authorList>
            <person name="Lapalu N."/>
            <person name="Simon A."/>
            <person name="Demenou B."/>
            <person name="Paumier D."/>
            <person name="Guillot M.-P."/>
            <person name="Gout L."/>
            <person name="Valade R."/>
        </authorList>
    </citation>
    <scope>NUCLEOTIDE SEQUENCE</scope>
    <source>
        <strain evidence="2">SE15195</strain>
    </source>
</reference>
<name>A0A9Q9AS53_9PEZI</name>
<keyword evidence="3" id="KW-1185">Reference proteome</keyword>
<dbReference type="EMBL" id="CP099420">
    <property type="protein sequence ID" value="USW51148.1"/>
    <property type="molecule type" value="Genomic_DNA"/>
</dbReference>
<dbReference type="AlphaFoldDB" id="A0A9Q9AS53"/>
<feature type="compositionally biased region" description="Polar residues" evidence="1">
    <location>
        <begin position="1"/>
        <end position="12"/>
    </location>
</feature>